<accession>A0A9E7MMQ3</accession>
<name>A0A9E7MMQ3_9CAUD</name>
<dbReference type="EMBL" id="MZ234048">
    <property type="protein sequence ID" value="USM81336.1"/>
    <property type="molecule type" value="Genomic_DNA"/>
</dbReference>
<sequence length="62" mass="7209">MFKNGQLVKAVNSYYCVVERESVVFLGTYRVRFLGKRLGAVDWFREDELTLIGNNFKFKGAK</sequence>
<evidence type="ECO:0000313" key="2">
    <source>
        <dbReference type="Proteomes" id="UP001056758"/>
    </source>
</evidence>
<dbReference type="Proteomes" id="UP001056758">
    <property type="component" value="Segment"/>
</dbReference>
<proteinExistence type="predicted"/>
<gene>
    <name evidence="1" type="ORF">UTI89UKE1_065</name>
</gene>
<organism evidence="1 2">
    <name type="scientific">Escherichia phage vB_EcoS-UTI89UKE1</name>
    <dbReference type="NCBI Taxonomy" id="2865825"/>
    <lineage>
        <taxon>Viruses</taxon>
        <taxon>Duplodnaviria</taxon>
        <taxon>Heunggongvirae</taxon>
        <taxon>Uroviricota</taxon>
        <taxon>Caudoviricetes</taxon>
        <taxon>Sarkviridae</taxon>
        <taxon>Guernseyvirinae</taxon>
        <taxon>Kagunavirus</taxon>
        <taxon>Kagunavirus UTI89UKE1</taxon>
    </lineage>
</organism>
<reference evidence="1" key="1">
    <citation type="submission" date="2021-05" db="EMBL/GenBank/DDBJ databases">
        <title>Naturally bred epsilon2 phages have an improved host range and effectivity in uropathogenic E. coli over their ancestor phages.</title>
        <authorList>
            <person name="Saez D."/>
            <person name="Loose M."/>
            <person name="Mutti M."/>
            <person name="Visram Z."/>
            <person name="Hitzenhammer E."/>
            <person name="Dippel D."/>
            <person name="Tisakova L."/>
            <person name="Schertler S."/>
            <person name="Wittmann J."/>
            <person name="Corsini L."/>
            <person name="Wagenlehner F."/>
        </authorList>
    </citation>
    <scope>NUCLEOTIDE SEQUENCE</scope>
</reference>
<evidence type="ECO:0000313" key="1">
    <source>
        <dbReference type="EMBL" id="USM81336.1"/>
    </source>
</evidence>
<protein>
    <submittedName>
        <fullName evidence="1">Uncharacterized protein</fullName>
    </submittedName>
</protein>
<keyword evidence="2" id="KW-1185">Reference proteome</keyword>